<reference evidence="1 2" key="1">
    <citation type="journal article" date="2016" name="Nat. Commun.">
        <title>Thousands of microbial genomes shed light on interconnected biogeochemical processes in an aquifer system.</title>
        <authorList>
            <person name="Anantharaman K."/>
            <person name="Brown C.T."/>
            <person name="Hug L.A."/>
            <person name="Sharon I."/>
            <person name="Castelle C.J."/>
            <person name="Probst A.J."/>
            <person name="Thomas B.C."/>
            <person name="Singh A."/>
            <person name="Wilkins M.J."/>
            <person name="Karaoz U."/>
            <person name="Brodie E.L."/>
            <person name="Williams K.H."/>
            <person name="Hubbard S.S."/>
            <person name="Banfield J.F."/>
        </authorList>
    </citation>
    <scope>NUCLEOTIDE SEQUENCE [LARGE SCALE GENOMIC DNA]</scope>
</reference>
<accession>A0A1F7SGD9</accession>
<evidence type="ECO:0008006" key="3">
    <source>
        <dbReference type="Google" id="ProtNLM"/>
    </source>
</evidence>
<dbReference type="AlphaFoldDB" id="A0A1F7SGD9"/>
<gene>
    <name evidence="1" type="ORF">A3G31_00440</name>
</gene>
<protein>
    <recommendedName>
        <fullName evidence="3">DUF2442 domain-containing protein</fullName>
    </recommendedName>
</protein>
<evidence type="ECO:0000313" key="2">
    <source>
        <dbReference type="Proteomes" id="UP000178082"/>
    </source>
</evidence>
<proteinExistence type="predicted"/>
<dbReference type="Proteomes" id="UP000178082">
    <property type="component" value="Unassembled WGS sequence"/>
</dbReference>
<dbReference type="Pfam" id="PF10387">
    <property type="entry name" value="DUF2442"/>
    <property type="match status" value="1"/>
</dbReference>
<sequence length="88" mass="10257">MVKVISAEPIENYKLRILLSNGKKGIFDVSPYLDKGVFQELKEQQYFRSVKVAYSGVMWPHEQDFSAETIEYELQDEEPLNKTLQRTA</sequence>
<dbReference type="InterPro" id="IPR018841">
    <property type="entry name" value="DUF2442"/>
</dbReference>
<organism evidence="1 2">
    <name type="scientific">Candidatus Schekmanbacteria bacterium RIFCSPLOWO2_12_FULL_38_15</name>
    <dbReference type="NCBI Taxonomy" id="1817883"/>
    <lineage>
        <taxon>Bacteria</taxon>
        <taxon>Candidatus Schekmaniibacteriota</taxon>
    </lineage>
</organism>
<dbReference type="SUPFAM" id="SSF143880">
    <property type="entry name" value="NE0471 N-terminal domain-like"/>
    <property type="match status" value="1"/>
</dbReference>
<name>A0A1F7SGD9_9BACT</name>
<dbReference type="STRING" id="1817883.A3G31_00440"/>
<dbReference type="Gene3D" id="3.30.2020.10">
    <property type="entry name" value="NE0471-like N-terminal domain"/>
    <property type="match status" value="1"/>
</dbReference>
<dbReference type="EMBL" id="MGDI01000029">
    <property type="protein sequence ID" value="OGL52852.1"/>
    <property type="molecule type" value="Genomic_DNA"/>
</dbReference>
<comment type="caution">
    <text evidence="1">The sequence shown here is derived from an EMBL/GenBank/DDBJ whole genome shotgun (WGS) entry which is preliminary data.</text>
</comment>
<dbReference type="InterPro" id="IPR036782">
    <property type="entry name" value="NE0471-like_N"/>
</dbReference>
<evidence type="ECO:0000313" key="1">
    <source>
        <dbReference type="EMBL" id="OGL52852.1"/>
    </source>
</evidence>